<reference evidence="4" key="1">
    <citation type="journal article" date="2014" name="Science">
        <title>Ancient hybridizations among the ancestral genomes of bread wheat.</title>
        <authorList>
            <consortium name="International Wheat Genome Sequencing Consortium,"/>
            <person name="Marcussen T."/>
            <person name="Sandve S.R."/>
            <person name="Heier L."/>
            <person name="Spannagl M."/>
            <person name="Pfeifer M."/>
            <person name="Jakobsen K.S."/>
            <person name="Wulff B.B."/>
            <person name="Steuernagel B."/>
            <person name="Mayer K.F."/>
            <person name="Olsen O.A."/>
        </authorList>
    </citation>
    <scope>NUCLEOTIDE SEQUENCE [LARGE SCALE GENOMIC DNA]</scope>
    <source>
        <strain evidence="4">cv. AL8/78</strain>
    </source>
</reference>
<dbReference type="Gramene" id="AET7Gv20583800.2">
    <property type="protein sequence ID" value="AET7Gv20583800.2"/>
    <property type="gene ID" value="AET7Gv20583800"/>
</dbReference>
<protein>
    <recommendedName>
        <fullName evidence="5">Zinc finger GRF-type domain-containing protein</fullName>
    </recommendedName>
</protein>
<feature type="transmembrane region" description="Helical" evidence="1">
    <location>
        <begin position="129"/>
        <end position="149"/>
    </location>
</feature>
<keyword evidence="4" id="KW-1185">Reference proteome</keyword>
<evidence type="ECO:0000313" key="4">
    <source>
        <dbReference type="Proteomes" id="UP000015105"/>
    </source>
</evidence>
<evidence type="ECO:0000313" key="3">
    <source>
        <dbReference type="EnsemblPlants" id="AET7Gv20583800.2"/>
    </source>
</evidence>
<evidence type="ECO:0000256" key="1">
    <source>
        <dbReference type="SAM" id="Phobius"/>
    </source>
</evidence>
<reference evidence="3" key="4">
    <citation type="submission" date="2019-03" db="UniProtKB">
        <authorList>
            <consortium name="EnsemblPlants"/>
        </authorList>
    </citation>
    <scope>IDENTIFICATION</scope>
</reference>
<feature type="chain" id="PRO_5019489510" description="Zinc finger GRF-type domain-containing protein" evidence="2">
    <location>
        <begin position="22"/>
        <end position="150"/>
    </location>
</feature>
<proteinExistence type="predicted"/>
<dbReference type="AlphaFoldDB" id="A0A453RHJ6"/>
<accession>A0A453RHJ6</accession>
<reference evidence="3" key="3">
    <citation type="journal article" date="2017" name="Nature">
        <title>Genome sequence of the progenitor of the wheat D genome Aegilops tauschii.</title>
        <authorList>
            <person name="Luo M.C."/>
            <person name="Gu Y.Q."/>
            <person name="Puiu D."/>
            <person name="Wang H."/>
            <person name="Twardziok S.O."/>
            <person name="Deal K.R."/>
            <person name="Huo N."/>
            <person name="Zhu T."/>
            <person name="Wang L."/>
            <person name="Wang Y."/>
            <person name="McGuire P.E."/>
            <person name="Liu S."/>
            <person name="Long H."/>
            <person name="Ramasamy R.K."/>
            <person name="Rodriguez J.C."/>
            <person name="Van S.L."/>
            <person name="Yuan L."/>
            <person name="Wang Z."/>
            <person name="Xia Z."/>
            <person name="Xiao L."/>
            <person name="Anderson O.D."/>
            <person name="Ouyang S."/>
            <person name="Liang Y."/>
            <person name="Zimin A.V."/>
            <person name="Pertea G."/>
            <person name="Qi P."/>
            <person name="Bennetzen J.L."/>
            <person name="Dai X."/>
            <person name="Dawson M.W."/>
            <person name="Muller H.G."/>
            <person name="Kugler K."/>
            <person name="Rivarola-Duarte L."/>
            <person name="Spannagl M."/>
            <person name="Mayer K.F.X."/>
            <person name="Lu F.H."/>
            <person name="Bevan M.W."/>
            <person name="Leroy P."/>
            <person name="Li P."/>
            <person name="You F.M."/>
            <person name="Sun Q."/>
            <person name="Liu Z."/>
            <person name="Lyons E."/>
            <person name="Wicker T."/>
            <person name="Salzberg S.L."/>
            <person name="Devos K.M."/>
            <person name="Dvorak J."/>
        </authorList>
    </citation>
    <scope>NUCLEOTIDE SEQUENCE [LARGE SCALE GENOMIC DNA]</scope>
    <source>
        <strain evidence="3">cv. AL8/78</strain>
    </source>
</reference>
<feature type="signal peptide" evidence="2">
    <location>
        <begin position="1"/>
        <end position="21"/>
    </location>
</feature>
<name>A0A453RHJ6_AEGTS</name>
<dbReference type="EnsemblPlants" id="AET7Gv20583800.2">
    <property type="protein sequence ID" value="AET7Gv20583800.2"/>
    <property type="gene ID" value="AET7Gv20583800"/>
</dbReference>
<keyword evidence="2" id="KW-0732">Signal</keyword>
<reference evidence="3" key="5">
    <citation type="journal article" date="2021" name="G3 (Bethesda)">
        <title>Aegilops tauschii genome assembly Aet v5.0 features greater sequence contiguity and improved annotation.</title>
        <authorList>
            <person name="Wang L."/>
            <person name="Zhu T."/>
            <person name="Rodriguez J.C."/>
            <person name="Deal K.R."/>
            <person name="Dubcovsky J."/>
            <person name="McGuire P.E."/>
            <person name="Lux T."/>
            <person name="Spannagl M."/>
            <person name="Mayer K.F.X."/>
            <person name="Baldrich P."/>
            <person name="Meyers B.C."/>
            <person name="Huo N."/>
            <person name="Gu Y.Q."/>
            <person name="Zhou H."/>
            <person name="Devos K.M."/>
            <person name="Bennetzen J.L."/>
            <person name="Unver T."/>
            <person name="Budak H."/>
            <person name="Gulick P.J."/>
            <person name="Galiba G."/>
            <person name="Kalapos B."/>
            <person name="Nelson D.R."/>
            <person name="Li P."/>
            <person name="You F.M."/>
            <person name="Luo M.C."/>
            <person name="Dvorak J."/>
        </authorList>
    </citation>
    <scope>NUCLEOTIDE SEQUENCE [LARGE SCALE GENOMIC DNA]</scope>
    <source>
        <strain evidence="3">cv. AL8/78</strain>
    </source>
</reference>
<keyword evidence="1" id="KW-0472">Membrane</keyword>
<keyword evidence="1" id="KW-1133">Transmembrane helix</keyword>
<sequence length="150" mass="16619">FNSFSLIASVVLPLFSALVLALSCNHHLSAGQNKCVHPCPREALHHLHPMSFPTRSSHSLSSVALSAVQCRARGPFQTIDPGRHFYSCDSHGVIGGCRFWKQKNKYIQYLGVSWSHNRHASLLGENQAWLENMLILCIANLVAVVVLFIS</sequence>
<evidence type="ECO:0000256" key="2">
    <source>
        <dbReference type="SAM" id="SignalP"/>
    </source>
</evidence>
<reference evidence="4" key="2">
    <citation type="journal article" date="2017" name="Nat. Plants">
        <title>The Aegilops tauschii genome reveals multiple impacts of transposons.</title>
        <authorList>
            <person name="Zhao G."/>
            <person name="Zou C."/>
            <person name="Li K."/>
            <person name="Wang K."/>
            <person name="Li T."/>
            <person name="Gao L."/>
            <person name="Zhang X."/>
            <person name="Wang H."/>
            <person name="Yang Z."/>
            <person name="Liu X."/>
            <person name="Jiang W."/>
            <person name="Mao L."/>
            <person name="Kong X."/>
            <person name="Jiao Y."/>
            <person name="Jia J."/>
        </authorList>
    </citation>
    <scope>NUCLEOTIDE SEQUENCE [LARGE SCALE GENOMIC DNA]</scope>
    <source>
        <strain evidence="4">cv. AL8/78</strain>
    </source>
</reference>
<organism evidence="3 4">
    <name type="scientific">Aegilops tauschii subsp. strangulata</name>
    <name type="common">Goatgrass</name>
    <dbReference type="NCBI Taxonomy" id="200361"/>
    <lineage>
        <taxon>Eukaryota</taxon>
        <taxon>Viridiplantae</taxon>
        <taxon>Streptophyta</taxon>
        <taxon>Embryophyta</taxon>
        <taxon>Tracheophyta</taxon>
        <taxon>Spermatophyta</taxon>
        <taxon>Magnoliopsida</taxon>
        <taxon>Liliopsida</taxon>
        <taxon>Poales</taxon>
        <taxon>Poaceae</taxon>
        <taxon>BOP clade</taxon>
        <taxon>Pooideae</taxon>
        <taxon>Triticodae</taxon>
        <taxon>Triticeae</taxon>
        <taxon>Triticinae</taxon>
        <taxon>Aegilops</taxon>
    </lineage>
</organism>
<keyword evidence="1" id="KW-0812">Transmembrane</keyword>
<evidence type="ECO:0008006" key="5">
    <source>
        <dbReference type="Google" id="ProtNLM"/>
    </source>
</evidence>
<dbReference type="Proteomes" id="UP000015105">
    <property type="component" value="Chromosome 7D"/>
</dbReference>